<dbReference type="Proteomes" id="UP000517753">
    <property type="component" value="Unassembled WGS sequence"/>
</dbReference>
<reference evidence="1 2" key="1">
    <citation type="submission" date="2020-07" db="EMBL/GenBank/DDBJ databases">
        <authorList>
            <person name="Partida-Martinez L."/>
            <person name="Huntemann M."/>
            <person name="Clum A."/>
            <person name="Wang J."/>
            <person name="Palaniappan K."/>
            <person name="Ritter S."/>
            <person name="Chen I.-M."/>
            <person name="Stamatis D."/>
            <person name="Reddy T."/>
            <person name="O'Malley R."/>
            <person name="Daum C."/>
            <person name="Shapiro N."/>
            <person name="Ivanova N."/>
            <person name="Kyrpides N."/>
            <person name="Woyke T."/>
        </authorList>
    </citation>
    <scope>NUCLEOTIDE SEQUENCE [LARGE SCALE GENOMIC DNA]</scope>
    <source>
        <strain evidence="1 2">AS2.3</strain>
    </source>
</reference>
<name>A0A7Y9K383_9SPHN</name>
<organism evidence="1 2">
    <name type="scientific">Sphingomonas melonis</name>
    <dbReference type="NCBI Taxonomy" id="152682"/>
    <lineage>
        <taxon>Bacteria</taxon>
        <taxon>Pseudomonadati</taxon>
        <taxon>Pseudomonadota</taxon>
        <taxon>Alphaproteobacteria</taxon>
        <taxon>Sphingomonadales</taxon>
        <taxon>Sphingomonadaceae</taxon>
        <taxon>Sphingomonas</taxon>
    </lineage>
</organism>
<reference evidence="1 2" key="2">
    <citation type="submission" date="2020-08" db="EMBL/GenBank/DDBJ databases">
        <title>The Agave Microbiome: Exploring the role of microbial communities in plant adaptations to desert environments.</title>
        <authorList>
            <person name="Partida-Martinez L.P."/>
        </authorList>
    </citation>
    <scope>NUCLEOTIDE SEQUENCE [LARGE SCALE GENOMIC DNA]</scope>
    <source>
        <strain evidence="1 2">AS2.3</strain>
    </source>
</reference>
<dbReference type="RefSeq" id="WP_179508584.1">
    <property type="nucleotide sequence ID" value="NZ_JACCBY010000002.1"/>
</dbReference>
<sequence>MAAAPMTRAFNHVVAGPHFRRRFGRWPLPPADPRAMINDLIFGRMIDPRWTPLERAFVDKETAKVEARRLLPTLRMPQTLAVIAMEQVASATAMFERLRPFLGTATIAKPTHASGGTVFLRDVAAPTDLGHLYQLARADYAAILREMQYWRLPRKIIVETLVPSADGTSPDDYKFHCVRGEPLVCQVDHSRFGAPWSRLYHVPSFAPMDRDDGLSPPASHVLPAPDRIAAMIAAARALSAPFDFVRVDLYDGLDGVYFGELTFTPAASLGIAPAAAGDHAMNATHRLYSRIVMRALAERTTLSSR</sequence>
<evidence type="ECO:0008006" key="3">
    <source>
        <dbReference type="Google" id="ProtNLM"/>
    </source>
</evidence>
<dbReference type="Pfam" id="PF14305">
    <property type="entry name" value="ATPgrasp_TupA"/>
    <property type="match status" value="1"/>
</dbReference>
<comment type="caution">
    <text evidence="1">The sequence shown here is derived from an EMBL/GenBank/DDBJ whole genome shotgun (WGS) entry which is preliminary data.</text>
</comment>
<proteinExistence type="predicted"/>
<protein>
    <recommendedName>
        <fullName evidence="3">ATP-grasp domain-containing protein</fullName>
    </recommendedName>
</protein>
<dbReference type="InterPro" id="IPR029465">
    <property type="entry name" value="ATPgrasp_TupA"/>
</dbReference>
<keyword evidence="2" id="KW-1185">Reference proteome</keyword>
<accession>A0A7Y9K383</accession>
<dbReference type="EMBL" id="JACCBY010000002">
    <property type="protein sequence ID" value="NYD90125.1"/>
    <property type="molecule type" value="Genomic_DNA"/>
</dbReference>
<dbReference type="AlphaFoldDB" id="A0A7Y9K383"/>
<evidence type="ECO:0000313" key="1">
    <source>
        <dbReference type="EMBL" id="NYD90125.1"/>
    </source>
</evidence>
<evidence type="ECO:0000313" key="2">
    <source>
        <dbReference type="Proteomes" id="UP000517753"/>
    </source>
</evidence>
<gene>
    <name evidence="1" type="ORF">HD841_001905</name>
</gene>